<keyword evidence="1" id="KW-1133">Transmembrane helix</keyword>
<dbReference type="RefSeq" id="WP_316264489.1">
    <property type="nucleotide sequence ID" value="NZ_AP027742.1"/>
</dbReference>
<feature type="transmembrane region" description="Helical" evidence="1">
    <location>
        <begin position="150"/>
        <end position="168"/>
    </location>
</feature>
<dbReference type="Proteomes" id="UP001305815">
    <property type="component" value="Chromosome"/>
</dbReference>
<proteinExistence type="predicted"/>
<organism evidence="2 3">
    <name type="scientific">Claveliimonas bilis</name>
    <dbReference type="NCBI Taxonomy" id="3028070"/>
    <lineage>
        <taxon>Bacteria</taxon>
        <taxon>Bacillati</taxon>
        <taxon>Bacillota</taxon>
        <taxon>Clostridia</taxon>
        <taxon>Lachnospirales</taxon>
        <taxon>Lachnospiraceae</taxon>
        <taxon>Claveliimonas</taxon>
    </lineage>
</organism>
<feature type="transmembrane region" description="Helical" evidence="1">
    <location>
        <begin position="180"/>
        <end position="199"/>
    </location>
</feature>
<gene>
    <name evidence="2" type="ORF">Lac1_16240</name>
</gene>
<reference evidence="3" key="1">
    <citation type="journal article" date="2023" name="Int. J. Syst. Evol. Microbiol.">
        <title>Claveliimonas bilis gen. nov., sp. nov., deoxycholic acid-producing bacteria isolated from human faeces, and reclassification of Sellimonas monacensis Zenner et al. 2021 as Claveliimonas monacensis comb. nov.</title>
        <authorList>
            <person name="Hisatomi A."/>
            <person name="Kastawa N.W.E.P.G."/>
            <person name="Song I."/>
            <person name="Ohkuma M."/>
            <person name="Fukiya S."/>
            <person name="Sakamoto M."/>
        </authorList>
    </citation>
    <scope>NUCLEOTIDE SEQUENCE [LARGE SCALE GENOMIC DNA]</scope>
    <source>
        <strain evidence="3">12BBH14</strain>
    </source>
</reference>
<feature type="transmembrane region" description="Helical" evidence="1">
    <location>
        <begin position="379"/>
        <end position="400"/>
    </location>
</feature>
<name>A0ABM8IAB3_9FIRM</name>
<keyword evidence="1" id="KW-0812">Transmembrane</keyword>
<accession>A0ABM8IAB3</accession>
<keyword evidence="1" id="KW-0472">Membrane</keyword>
<dbReference type="EMBL" id="AP027742">
    <property type="protein sequence ID" value="BDZ77441.1"/>
    <property type="molecule type" value="Genomic_DNA"/>
</dbReference>
<feature type="transmembrane region" description="Helical" evidence="1">
    <location>
        <begin position="325"/>
        <end position="358"/>
    </location>
</feature>
<protein>
    <recommendedName>
        <fullName evidence="4">Stage III sporulation protein AF</fullName>
    </recommendedName>
</protein>
<evidence type="ECO:0008006" key="4">
    <source>
        <dbReference type="Google" id="ProtNLM"/>
    </source>
</evidence>
<evidence type="ECO:0000313" key="3">
    <source>
        <dbReference type="Proteomes" id="UP001305815"/>
    </source>
</evidence>
<dbReference type="Pfam" id="PF09546">
    <property type="entry name" value="Spore_III_AE"/>
    <property type="match status" value="1"/>
</dbReference>
<keyword evidence="3" id="KW-1185">Reference proteome</keyword>
<feature type="transmembrane region" description="Helical" evidence="1">
    <location>
        <begin position="211"/>
        <end position="235"/>
    </location>
</feature>
<evidence type="ECO:0000256" key="1">
    <source>
        <dbReference type="SAM" id="Phobius"/>
    </source>
</evidence>
<dbReference type="InterPro" id="IPR014194">
    <property type="entry name" value="Spore_III_AE"/>
</dbReference>
<sequence>MRRKIARVFGVTLLLLSFFFLWGSKEIPVKAADIAENEKAEYEAETEYEETEAGDVRAYMEEKLEFDDINRELEGLFPDEKLDFGETVLQILSGDLSVSADLLKRLCADQLTYAFQVNQESLIHMLLIALIAAIFTKFADVFDSRQISDISFYILYMLMIALCLNAFQSAAEWTEDGIRLLADFMQALCPVYFLAVSLAKGSVTAAAFYNLILLLIFLIELLIIGFLLPVIHIYMMMKVLNYLSEEEYLSRFTELIETVVSWTLKTMLACVIGLNTIQGLIMPAVDSVKRSAVARGVEAIPGIGDAVSGTAEVILGTAVVVKNGVGAAGAVICFALCLAPLIQIGVMVLFYKLAAALVQPVADKRLTGCIGGMADGCQLLMRMIFTAGILFLITIAIVAATTSSV</sequence>
<feature type="transmembrane region" description="Helical" evidence="1">
    <location>
        <begin position="121"/>
        <end position="138"/>
    </location>
</feature>
<evidence type="ECO:0000313" key="2">
    <source>
        <dbReference type="EMBL" id="BDZ77441.1"/>
    </source>
</evidence>